<organism evidence="2 3">
    <name type="scientific">Chryseobacterium caseinilyticum</name>
    <dbReference type="NCBI Taxonomy" id="2771428"/>
    <lineage>
        <taxon>Bacteria</taxon>
        <taxon>Pseudomonadati</taxon>
        <taxon>Bacteroidota</taxon>
        <taxon>Flavobacteriia</taxon>
        <taxon>Flavobacteriales</taxon>
        <taxon>Weeksellaceae</taxon>
        <taxon>Chryseobacterium group</taxon>
        <taxon>Chryseobacterium</taxon>
    </lineage>
</organism>
<gene>
    <name evidence="2" type="ORF">IC610_14945</name>
</gene>
<evidence type="ECO:0000313" key="3">
    <source>
        <dbReference type="Proteomes" id="UP000637299"/>
    </source>
</evidence>
<comment type="caution">
    <text evidence="2">The sequence shown here is derived from an EMBL/GenBank/DDBJ whole genome shotgun (WGS) entry which is preliminary data.</text>
</comment>
<dbReference type="Gene3D" id="3.30.2310.20">
    <property type="entry name" value="RelE-like"/>
    <property type="match status" value="1"/>
</dbReference>
<sequence>MNFVFKNRPRVYNDITEAVEYYLEISPKLASQFLFRVEEAKQRILKSPKGFQIKHSEKIRTVLLKQFDYHIYYILEEDHIVILAILHAHSGGHKIAKV</sequence>
<dbReference type="RefSeq" id="WP_191737574.1">
    <property type="nucleotide sequence ID" value="NZ_JACYFS010000005.1"/>
</dbReference>
<proteinExistence type="predicted"/>
<dbReference type="InterPro" id="IPR035093">
    <property type="entry name" value="RelE/ParE_toxin_dom_sf"/>
</dbReference>
<evidence type="ECO:0000256" key="1">
    <source>
        <dbReference type="ARBA" id="ARBA00022649"/>
    </source>
</evidence>
<dbReference type="Proteomes" id="UP000637299">
    <property type="component" value="Unassembled WGS sequence"/>
</dbReference>
<dbReference type="InterPro" id="IPR007712">
    <property type="entry name" value="RelE/ParE_toxin"/>
</dbReference>
<keyword evidence="3" id="KW-1185">Reference proteome</keyword>
<dbReference type="EMBL" id="JACYFS010000005">
    <property type="protein sequence ID" value="MBD8083715.1"/>
    <property type="molecule type" value="Genomic_DNA"/>
</dbReference>
<keyword evidence="1" id="KW-1277">Toxin-antitoxin system</keyword>
<reference evidence="2 3" key="1">
    <citation type="submission" date="2020-09" db="EMBL/GenBank/DDBJ databases">
        <title>Genome seq and assembly of Chryseobacterium sp.</title>
        <authorList>
            <person name="Chhetri G."/>
        </authorList>
    </citation>
    <scope>NUCLEOTIDE SEQUENCE [LARGE SCALE GENOMIC DNA]</scope>
    <source>
        <strain evidence="2 3">GCR10</strain>
    </source>
</reference>
<accession>A0ABR8ZEL1</accession>
<evidence type="ECO:0000313" key="2">
    <source>
        <dbReference type="EMBL" id="MBD8083715.1"/>
    </source>
</evidence>
<name>A0ABR8ZEL1_9FLAO</name>
<protein>
    <submittedName>
        <fullName evidence="2">Type II toxin-antitoxin system RelE/ParE family toxin</fullName>
    </submittedName>
</protein>
<dbReference type="Pfam" id="PF05016">
    <property type="entry name" value="ParE_toxin"/>
    <property type="match status" value="1"/>
</dbReference>